<dbReference type="GO" id="GO:0000155">
    <property type="term" value="F:phosphorelay sensor kinase activity"/>
    <property type="evidence" value="ECO:0007669"/>
    <property type="project" value="TreeGrafter"/>
</dbReference>
<dbReference type="InterPro" id="IPR013783">
    <property type="entry name" value="Ig-like_fold"/>
</dbReference>
<evidence type="ECO:0000313" key="6">
    <source>
        <dbReference type="EMBL" id="NME68354.1"/>
    </source>
</evidence>
<dbReference type="Pfam" id="PF07494">
    <property type="entry name" value="Reg_prop"/>
    <property type="match status" value="3"/>
</dbReference>
<dbReference type="InterPro" id="IPR011123">
    <property type="entry name" value="Y_Y_Y"/>
</dbReference>
<evidence type="ECO:0000256" key="3">
    <source>
        <dbReference type="SAM" id="Phobius"/>
    </source>
</evidence>
<keyword evidence="7" id="KW-1185">Reference proteome</keyword>
<keyword evidence="3" id="KW-0812">Transmembrane</keyword>
<feature type="domain" description="PPM-type phosphatase" evidence="4">
    <location>
        <begin position="909"/>
        <end position="1111"/>
    </location>
</feature>
<evidence type="ECO:0000256" key="2">
    <source>
        <dbReference type="SAM" id="Coils"/>
    </source>
</evidence>
<dbReference type="InterPro" id="IPR015943">
    <property type="entry name" value="WD40/YVTN_repeat-like_dom_sf"/>
</dbReference>
<feature type="transmembrane region" description="Helical" evidence="3">
    <location>
        <begin position="748"/>
        <end position="766"/>
    </location>
</feature>
<feature type="coiled-coil region" evidence="2">
    <location>
        <begin position="786"/>
        <end position="820"/>
    </location>
</feature>
<evidence type="ECO:0000256" key="1">
    <source>
        <dbReference type="ARBA" id="ARBA00022553"/>
    </source>
</evidence>
<keyword evidence="3" id="KW-0472">Membrane</keyword>
<sequence length="1112" mass="127694">MVTARPILVILLLLLGNLLFAEEERELSQYSFEALTTEDGLPTNGVLHVYQTADKHLWLSTYNGLVRYNGKSMYVINQGNTDGLSTHTFINMLETKDARWFGTQAGLVKYSNHKWETFTEKDGLVYNEIKDIVEDRNGNLWVGTPEGLCFYDVKKKKFFTDNIPTALKQASIADLIIDPSGYLWIASKDKGLYKYAVDQKKVAYSNTKIKNINALVVDQKGVLWIGGNGYLKKLDKEYKLSGFEGIAQLSSKNINTLFEDSKGAIWMGTDNGLVRYFNHSISTFSTNKEIGRHIVCSIFEDHEGNYWVGTYQHGAYRLNLGQFATFSVEEGITGKFVYSISKGTSKEEILLATNGGVTVYKNGAFTPFWYNSHLKSQNVKDVFTDTKKNIWIASKKGLTKIDQHRKVKHFTKRDGLSNDYARFAFEDSFGNIWVGTVNGLNILQKDGHFKAFTTEDGLGSDFILSMFEDSHRKLWICTKAGITTYYNGKFHDFMKENQLSSELTFKVIEDHKGVIWYGTNNGIFRYENNKVFSYHRKIEGDITSAFNIIEDEENNLFWVSCNVGVYTLKIDELNQVYKGMLDKAKLKLYSTKDGMKSKSVMANGRALARENGEIWFQTYEGVSITNTNNIKTDKIPPTVIIRKVEVNGETVDHHNGIVEVAEGNTRLEIAYEGISLLHPEGITYKYKLEGFDEDWIYAEENQKAIYTNLPPKEYTFIISAGNQDNVWLKKPVELKLNKRPIFYERLEVQLLFALTFFVVLFLIYRWRIRRFRLRQMALERSVTERTKEIYEKSEELLQQSEELQQQAEELQQQRDYLSETNDLISQRNDELNAKNEEVSLLIDQVNSINKDMKRKNKNMTDSIRYAKTMQFALLPSAEKLKRAFADHFIIFKPKDIVSGDFYWMTITEDQTTFIASVDCTGHGVPGGFMSMLGISILNKIIKEYKEHDTAKILTMLNTSIIDYLQQENTDIDDGMDLSLLKITAGEEGKFDVRFTGAKSTVYFYQKDEDALTSMKGDIISIGGRSRKKKQKKFTSHSIQLKEGDRIYLSTDGYIDQNNHLRKKIGKKLFEGILSGTSKFHMQKQQEQLEHLLERHQGEEDQRDDITVIGLEL</sequence>
<keyword evidence="2" id="KW-0175">Coiled coil</keyword>
<dbReference type="RefSeq" id="WP_169656660.1">
    <property type="nucleotide sequence ID" value="NZ_JABANE010000022.1"/>
</dbReference>
<dbReference type="Pfam" id="PF07495">
    <property type="entry name" value="Y_Y_Y"/>
    <property type="match status" value="1"/>
</dbReference>
<dbReference type="SUPFAM" id="SSF63829">
    <property type="entry name" value="Calcium-dependent phosphotriesterase"/>
    <property type="match status" value="2"/>
</dbReference>
<accession>A0A7X9P3W6</accession>
<dbReference type="Proteomes" id="UP000576082">
    <property type="component" value="Unassembled WGS sequence"/>
</dbReference>
<keyword evidence="1" id="KW-0597">Phosphoprotein</keyword>
<organism evidence="6 7">
    <name type="scientific">Flammeovirga aprica JL-4</name>
    <dbReference type="NCBI Taxonomy" id="694437"/>
    <lineage>
        <taxon>Bacteria</taxon>
        <taxon>Pseudomonadati</taxon>
        <taxon>Bacteroidota</taxon>
        <taxon>Cytophagia</taxon>
        <taxon>Cytophagales</taxon>
        <taxon>Flammeovirgaceae</taxon>
        <taxon>Flammeovirga</taxon>
    </lineage>
</organism>
<protein>
    <submittedName>
        <fullName evidence="6">SpoIIE family protein phosphatase</fullName>
    </submittedName>
</protein>
<dbReference type="InterPro" id="IPR001932">
    <property type="entry name" value="PPM-type_phosphatase-like_dom"/>
</dbReference>
<dbReference type="InterPro" id="IPR036457">
    <property type="entry name" value="PPM-type-like_dom_sf"/>
</dbReference>
<proteinExistence type="predicted"/>
<comment type="caution">
    <text evidence="6">The sequence shown here is derived from an EMBL/GenBank/DDBJ whole genome shotgun (WGS) entry which is preliminary data.</text>
</comment>
<name>A0A7X9P3W6_9BACT</name>
<dbReference type="Gene3D" id="2.60.40.10">
    <property type="entry name" value="Immunoglobulins"/>
    <property type="match status" value="1"/>
</dbReference>
<dbReference type="PANTHER" id="PTHR43547">
    <property type="entry name" value="TWO-COMPONENT HISTIDINE KINASE"/>
    <property type="match status" value="1"/>
</dbReference>
<evidence type="ECO:0000259" key="5">
    <source>
        <dbReference type="Pfam" id="PF07495"/>
    </source>
</evidence>
<reference evidence="6 7" key="1">
    <citation type="submission" date="2020-04" db="EMBL/GenBank/DDBJ databases">
        <title>Flammeovirga sp. SR4, a novel species isolated from seawater.</title>
        <authorList>
            <person name="Wang X."/>
        </authorList>
    </citation>
    <scope>NUCLEOTIDE SEQUENCE [LARGE SCALE GENOMIC DNA]</scope>
    <source>
        <strain evidence="6 7">ATCC 23126</strain>
    </source>
</reference>
<dbReference type="Gene3D" id="2.130.10.10">
    <property type="entry name" value="YVTN repeat-like/Quinoprotein amine dehydrogenase"/>
    <property type="match status" value="3"/>
</dbReference>
<dbReference type="AlphaFoldDB" id="A0A7X9P3W6"/>
<dbReference type="PANTHER" id="PTHR43547:SF2">
    <property type="entry name" value="HYBRID SIGNAL TRANSDUCTION HISTIDINE KINASE C"/>
    <property type="match status" value="1"/>
</dbReference>
<dbReference type="EMBL" id="JABANE010000022">
    <property type="protein sequence ID" value="NME68354.1"/>
    <property type="molecule type" value="Genomic_DNA"/>
</dbReference>
<evidence type="ECO:0000313" key="7">
    <source>
        <dbReference type="Proteomes" id="UP000576082"/>
    </source>
</evidence>
<dbReference type="Pfam" id="PF07228">
    <property type="entry name" value="SpoIIE"/>
    <property type="match status" value="1"/>
</dbReference>
<keyword evidence="3" id="KW-1133">Transmembrane helix</keyword>
<dbReference type="Gene3D" id="3.60.40.10">
    <property type="entry name" value="PPM-type phosphatase domain"/>
    <property type="match status" value="1"/>
</dbReference>
<feature type="domain" description="Two component regulator three Y" evidence="5">
    <location>
        <begin position="679"/>
        <end position="731"/>
    </location>
</feature>
<evidence type="ECO:0000259" key="4">
    <source>
        <dbReference type="Pfam" id="PF07228"/>
    </source>
</evidence>
<dbReference type="InterPro" id="IPR011110">
    <property type="entry name" value="Reg_prop"/>
</dbReference>
<gene>
    <name evidence="6" type="ORF">HHU12_10320</name>
</gene>